<dbReference type="Proteomes" id="UP001172083">
    <property type="component" value="Unassembled WGS sequence"/>
</dbReference>
<feature type="signal peptide" evidence="1">
    <location>
        <begin position="1"/>
        <end position="22"/>
    </location>
</feature>
<evidence type="ECO:0000313" key="2">
    <source>
        <dbReference type="EMBL" id="MDN5216026.1"/>
    </source>
</evidence>
<name>A0ABT8LG90_9BACT</name>
<dbReference type="Gene3D" id="3.90.930.1">
    <property type="match status" value="1"/>
</dbReference>
<evidence type="ECO:0000256" key="1">
    <source>
        <dbReference type="SAM" id="SignalP"/>
    </source>
</evidence>
<organism evidence="2 3">
    <name type="scientific">Agaribacillus aureus</name>
    <dbReference type="NCBI Taxonomy" id="3051825"/>
    <lineage>
        <taxon>Bacteria</taxon>
        <taxon>Pseudomonadati</taxon>
        <taxon>Bacteroidota</taxon>
        <taxon>Cytophagia</taxon>
        <taxon>Cytophagales</taxon>
        <taxon>Splendidivirgaceae</taxon>
        <taxon>Agaribacillus</taxon>
    </lineage>
</organism>
<proteinExistence type="predicted"/>
<comment type="caution">
    <text evidence="2">The sequence shown here is derived from an EMBL/GenBank/DDBJ whole genome shotgun (WGS) entry which is preliminary data.</text>
</comment>
<accession>A0ABT8LG90</accession>
<evidence type="ECO:0008006" key="4">
    <source>
        <dbReference type="Google" id="ProtNLM"/>
    </source>
</evidence>
<keyword evidence="1" id="KW-0732">Signal</keyword>
<evidence type="ECO:0000313" key="3">
    <source>
        <dbReference type="Proteomes" id="UP001172083"/>
    </source>
</evidence>
<keyword evidence="3" id="KW-1185">Reference proteome</keyword>
<gene>
    <name evidence="2" type="ORF">QQ020_28365</name>
</gene>
<dbReference type="RefSeq" id="WP_346761360.1">
    <property type="nucleotide sequence ID" value="NZ_JAUJEB010000007.1"/>
</dbReference>
<feature type="chain" id="PRO_5046391183" description="Antitoxin component YwqK of the YwqJK toxin-antitoxin module" evidence="1">
    <location>
        <begin position="23"/>
        <end position="283"/>
    </location>
</feature>
<dbReference type="EMBL" id="JAUJEB010000007">
    <property type="protein sequence ID" value="MDN5216026.1"/>
    <property type="molecule type" value="Genomic_DNA"/>
</dbReference>
<dbReference type="SUPFAM" id="SSF82185">
    <property type="entry name" value="Histone H3 K4-specific methyltransferase SET7/9 N-terminal domain"/>
    <property type="match status" value="1"/>
</dbReference>
<reference evidence="2" key="1">
    <citation type="submission" date="2023-06" db="EMBL/GenBank/DDBJ databases">
        <title>Genomic of Agaribacillus aureum.</title>
        <authorList>
            <person name="Wang G."/>
        </authorList>
    </citation>
    <scope>NUCLEOTIDE SEQUENCE</scope>
    <source>
        <strain evidence="2">BMA12</strain>
    </source>
</reference>
<protein>
    <recommendedName>
        <fullName evidence="4">Antitoxin component YwqK of the YwqJK toxin-antitoxin module</fullName>
    </recommendedName>
</protein>
<sequence length="283" mass="34128">MMTNKYSFLTFCLLLAGLGAFAQDDQGDAFTLGEQQAKKPLTIDLANEDESEDQAELKKKKRKKNVYYGIKTKKFFVKTGVGNRMTFESFHYMREYEDPDPYVRDIYWYDYDSRSIKKNRNIDRKNGVILHGPYEKYRLDGTVLEKGIFYKGTKHGRWTKYDNKNILLDKKKYFKGWPKESIVSYYDKDRKKLKEIIPVEFGKKEGNYFYFHDNGMVAVSGEFQNDEQVKIWREYYKFRRRKKKEVLFRPNPYDEKFQSHIIKEWNEKGELIYDRQDFLKKVN</sequence>